<dbReference type="RefSeq" id="WP_069519019.1">
    <property type="nucleotide sequence ID" value="NZ_FOFP01000005.1"/>
</dbReference>
<dbReference type="InterPro" id="IPR018639">
    <property type="entry name" value="DUF2062"/>
</dbReference>
<feature type="domain" description="DUF2062" evidence="2">
    <location>
        <begin position="22"/>
        <end position="164"/>
    </location>
</feature>
<dbReference type="PANTHER" id="PTHR40547:SF1">
    <property type="entry name" value="SLL0298 PROTEIN"/>
    <property type="match status" value="1"/>
</dbReference>
<evidence type="ECO:0000313" key="3">
    <source>
        <dbReference type="EMBL" id="SEQ37728.1"/>
    </source>
</evidence>
<comment type="caution">
    <text evidence="3">The sequence shown here is derived from an EMBL/GenBank/DDBJ whole genome shotgun (WGS) entry which is preliminary data.</text>
</comment>
<organism evidence="3 4">
    <name type="scientific">Pseudomonas cuatrocienegasensis</name>
    <dbReference type="NCBI Taxonomy" id="543360"/>
    <lineage>
        <taxon>Bacteria</taxon>
        <taxon>Pseudomonadati</taxon>
        <taxon>Pseudomonadota</taxon>
        <taxon>Gammaproteobacteria</taxon>
        <taxon>Pseudomonadales</taxon>
        <taxon>Pseudomonadaceae</taxon>
        <taxon>Pseudomonas</taxon>
    </lineage>
</organism>
<evidence type="ECO:0000256" key="1">
    <source>
        <dbReference type="SAM" id="Phobius"/>
    </source>
</evidence>
<proteinExistence type="predicted"/>
<evidence type="ECO:0000259" key="2">
    <source>
        <dbReference type="Pfam" id="PF09835"/>
    </source>
</evidence>
<dbReference type="PANTHER" id="PTHR40547">
    <property type="entry name" value="SLL0298 PROTEIN"/>
    <property type="match status" value="1"/>
</dbReference>
<keyword evidence="1" id="KW-0472">Membrane</keyword>
<dbReference type="Pfam" id="PF09835">
    <property type="entry name" value="DUF2062"/>
    <property type="match status" value="1"/>
</dbReference>
<name>A0ABY1BAF7_9PSED</name>
<gene>
    <name evidence="3" type="ORF">SAMN05216600_105217</name>
</gene>
<accession>A0ABY1BAF7</accession>
<feature type="transmembrane region" description="Helical" evidence="1">
    <location>
        <begin position="132"/>
        <end position="159"/>
    </location>
</feature>
<dbReference type="Proteomes" id="UP000198512">
    <property type="component" value="Unassembled WGS sequence"/>
</dbReference>
<reference evidence="3 4" key="1">
    <citation type="submission" date="2016-10" db="EMBL/GenBank/DDBJ databases">
        <authorList>
            <person name="Varghese N."/>
            <person name="Submissions S."/>
        </authorList>
    </citation>
    <scope>NUCLEOTIDE SEQUENCE [LARGE SCALE GENOMIC DNA]</scope>
    <source>
        <strain evidence="3 4">CIP 109853</strain>
    </source>
</reference>
<evidence type="ECO:0000313" key="4">
    <source>
        <dbReference type="Proteomes" id="UP000198512"/>
    </source>
</evidence>
<dbReference type="EMBL" id="FOFP01000005">
    <property type="protein sequence ID" value="SEQ37728.1"/>
    <property type="molecule type" value="Genomic_DNA"/>
</dbReference>
<keyword evidence="4" id="KW-1185">Reference proteome</keyword>
<keyword evidence="1" id="KW-1133">Transmembrane helix</keyword>
<feature type="transmembrane region" description="Helical" evidence="1">
    <location>
        <begin position="45"/>
        <end position="69"/>
    </location>
</feature>
<keyword evidence="1" id="KW-0812">Transmembrane</keyword>
<protein>
    <recommendedName>
        <fullName evidence="2">DUF2062 domain-containing protein</fullName>
    </recommendedName>
</protein>
<sequence>MPRRLFKRYMPSPERIKESKSLRFLGVLIHDPNLWHLNRHSVSRAMAIGLFWAMIPMPMQMLAAAAVAIPARANLPISVSLVWLTNPITMPAVFYCNYKAGAWMTGTPALQMPEHMSLGWIGHVLQTHWQALYLGSLVLGLIIAVLGYVGTNVYWHWWVRHNWRKRQQRRAAAPGSAE</sequence>